<protein>
    <submittedName>
        <fullName evidence="2">Uncharacterized protein</fullName>
    </submittedName>
</protein>
<sequence>MNRLFPKTAINSSVFFLFILLDVSSAGKDSIDIQTVGSSKTQISNAAKSDPKSYVEDGMENVRKVIGLSESHRYQDSLQTLLKEPGKVDTFQHVVIVLTGQVLSLRREKDQCSNFTGTHCKEFKKIILDVFNNIGDRNNKLPRRRGSLQILAWMLRIFEASPSERNLTDVLQWMHHIRNYTDADVLAYTVVQPDTDETLALHEQLIETLGGHEEDYVNTALIKVKHEMTRHPEEIQKITPDIVLDIVKAFSLKQDTIDGAQHTRVSIDWNQLKQAAGDFFYNKMRVGLENSRVFEKFWENEGDFVTIEIKSIASRAYYFLWEMYWTVFYKITEEFYVNCRIGTLEEALEKRKKEYNKGMAKLAKLTLDCYKRSLGRRTPNPAIKIPLV</sequence>
<name>A0AAD4QZQ8_9BILA</name>
<evidence type="ECO:0000256" key="1">
    <source>
        <dbReference type="SAM" id="SignalP"/>
    </source>
</evidence>
<dbReference type="EMBL" id="JAKKPZ010000050">
    <property type="protein sequence ID" value="KAI1706130.1"/>
    <property type="molecule type" value="Genomic_DNA"/>
</dbReference>
<keyword evidence="3" id="KW-1185">Reference proteome</keyword>
<organism evidence="2 3">
    <name type="scientific">Ditylenchus destructor</name>
    <dbReference type="NCBI Taxonomy" id="166010"/>
    <lineage>
        <taxon>Eukaryota</taxon>
        <taxon>Metazoa</taxon>
        <taxon>Ecdysozoa</taxon>
        <taxon>Nematoda</taxon>
        <taxon>Chromadorea</taxon>
        <taxon>Rhabditida</taxon>
        <taxon>Tylenchina</taxon>
        <taxon>Tylenchomorpha</taxon>
        <taxon>Sphaerularioidea</taxon>
        <taxon>Anguinidae</taxon>
        <taxon>Anguininae</taxon>
        <taxon>Ditylenchus</taxon>
    </lineage>
</organism>
<keyword evidence="1" id="KW-0732">Signal</keyword>
<proteinExistence type="predicted"/>
<accession>A0AAD4QZQ8</accession>
<dbReference type="Proteomes" id="UP001201812">
    <property type="component" value="Unassembled WGS sequence"/>
</dbReference>
<comment type="caution">
    <text evidence="2">The sequence shown here is derived from an EMBL/GenBank/DDBJ whole genome shotgun (WGS) entry which is preliminary data.</text>
</comment>
<reference evidence="2" key="1">
    <citation type="submission" date="2022-01" db="EMBL/GenBank/DDBJ databases">
        <title>Genome Sequence Resource for Two Populations of Ditylenchus destructor, the Migratory Endoparasitic Phytonematode.</title>
        <authorList>
            <person name="Zhang H."/>
            <person name="Lin R."/>
            <person name="Xie B."/>
        </authorList>
    </citation>
    <scope>NUCLEOTIDE SEQUENCE</scope>
    <source>
        <strain evidence="2">BazhouSP</strain>
    </source>
</reference>
<evidence type="ECO:0000313" key="2">
    <source>
        <dbReference type="EMBL" id="KAI1706130.1"/>
    </source>
</evidence>
<gene>
    <name evidence="2" type="ORF">DdX_13170</name>
</gene>
<feature type="chain" id="PRO_5041940750" evidence="1">
    <location>
        <begin position="27"/>
        <end position="388"/>
    </location>
</feature>
<evidence type="ECO:0000313" key="3">
    <source>
        <dbReference type="Proteomes" id="UP001201812"/>
    </source>
</evidence>
<feature type="signal peptide" evidence="1">
    <location>
        <begin position="1"/>
        <end position="26"/>
    </location>
</feature>
<dbReference type="AlphaFoldDB" id="A0AAD4QZQ8"/>